<dbReference type="Proteomes" id="UP001497516">
    <property type="component" value="Chromosome 7"/>
</dbReference>
<accession>A0AAV2FWW0</accession>
<evidence type="ECO:0008006" key="4">
    <source>
        <dbReference type="Google" id="ProtNLM"/>
    </source>
</evidence>
<reference evidence="2 3" key="1">
    <citation type="submission" date="2024-04" db="EMBL/GenBank/DDBJ databases">
        <authorList>
            <person name="Fracassetti M."/>
        </authorList>
    </citation>
    <scope>NUCLEOTIDE SEQUENCE [LARGE SCALE GENOMIC DNA]</scope>
</reference>
<sequence>MGREDRLNHYTSYYNNNNYYCWSSSTAAEMVTGGDGEAAAAKRRMGRRRRKKKEVEVEVPAWLSGLMGESFFGSCVVHEERRKKEKNVYCLLCCHSICPHCLPAQHRDHPFLQVRRYVYHDVVRLGDLEKLIDCSYIQSYTINSAKVIFVKERPQTRSGGKAVTAHNVCFSCDRILQHPFHFCSLSCKVNHMVEGGEELGSILVMGAGGGTMNEPVVDDEEEDDGAAAAAAGSEDMAFSQFEDLRMDSSEITDDDEAAGGQAQLFNSMPPYHHRTVAEADPSSTATNQLTRKKKKKHGPSGGFLQAALSFGSRRKGAPHRAPLS</sequence>
<protein>
    <recommendedName>
        <fullName evidence="4">PLATZ transcription factor family protein</fullName>
    </recommendedName>
</protein>
<evidence type="ECO:0000313" key="3">
    <source>
        <dbReference type="Proteomes" id="UP001497516"/>
    </source>
</evidence>
<dbReference type="SUPFAM" id="SSF57845">
    <property type="entry name" value="B-box zinc-binding domain"/>
    <property type="match status" value="1"/>
</dbReference>
<organism evidence="2 3">
    <name type="scientific">Linum trigynum</name>
    <dbReference type="NCBI Taxonomy" id="586398"/>
    <lineage>
        <taxon>Eukaryota</taxon>
        <taxon>Viridiplantae</taxon>
        <taxon>Streptophyta</taxon>
        <taxon>Embryophyta</taxon>
        <taxon>Tracheophyta</taxon>
        <taxon>Spermatophyta</taxon>
        <taxon>Magnoliopsida</taxon>
        <taxon>eudicotyledons</taxon>
        <taxon>Gunneridae</taxon>
        <taxon>Pentapetalae</taxon>
        <taxon>rosids</taxon>
        <taxon>fabids</taxon>
        <taxon>Malpighiales</taxon>
        <taxon>Linaceae</taxon>
        <taxon>Linum</taxon>
    </lineage>
</organism>
<dbReference type="EMBL" id="OZ034820">
    <property type="protein sequence ID" value="CAL1402472.1"/>
    <property type="molecule type" value="Genomic_DNA"/>
</dbReference>
<gene>
    <name evidence="2" type="ORF">LTRI10_LOCUS42468</name>
</gene>
<dbReference type="Pfam" id="PF04640">
    <property type="entry name" value="PLATZ"/>
    <property type="match status" value="1"/>
</dbReference>
<feature type="region of interest" description="Disordered" evidence="1">
    <location>
        <begin position="211"/>
        <end position="232"/>
    </location>
</feature>
<name>A0AAV2FWW0_9ROSI</name>
<keyword evidence="3" id="KW-1185">Reference proteome</keyword>
<dbReference type="AlphaFoldDB" id="A0AAV2FWW0"/>
<evidence type="ECO:0000256" key="1">
    <source>
        <dbReference type="SAM" id="MobiDB-lite"/>
    </source>
</evidence>
<feature type="region of interest" description="Disordered" evidence="1">
    <location>
        <begin position="262"/>
        <end position="324"/>
    </location>
</feature>
<evidence type="ECO:0000313" key="2">
    <source>
        <dbReference type="EMBL" id="CAL1402472.1"/>
    </source>
</evidence>
<dbReference type="PANTHER" id="PTHR31065">
    <property type="entry name" value="PLATZ TRANSCRIPTION FACTOR FAMILY PROTEIN"/>
    <property type="match status" value="1"/>
</dbReference>
<dbReference type="PANTHER" id="PTHR31065:SF46">
    <property type="entry name" value="PLATZ TRANSCRIPTION FACTOR FAMILY PROTEIN-RELATED"/>
    <property type="match status" value="1"/>
</dbReference>
<proteinExistence type="predicted"/>
<feature type="compositionally biased region" description="Acidic residues" evidence="1">
    <location>
        <begin position="216"/>
        <end position="225"/>
    </location>
</feature>
<dbReference type="InterPro" id="IPR006734">
    <property type="entry name" value="PLATZ"/>
</dbReference>